<accession>A0A167T833</accession>
<protein>
    <submittedName>
        <fullName evidence="2">Uncharacterized protein</fullName>
    </submittedName>
</protein>
<organism evidence="2">
    <name type="scientific">Athelia psychrophila</name>
    <dbReference type="NCBI Taxonomy" id="1759441"/>
    <lineage>
        <taxon>Eukaryota</taxon>
        <taxon>Fungi</taxon>
        <taxon>Dikarya</taxon>
        <taxon>Basidiomycota</taxon>
        <taxon>Agaricomycotina</taxon>
        <taxon>Agaricomycetes</taxon>
        <taxon>Agaricomycetidae</taxon>
        <taxon>Atheliales</taxon>
        <taxon>Atheliaceae</taxon>
        <taxon>Athelia</taxon>
    </lineage>
</organism>
<evidence type="ECO:0000313" key="2">
    <source>
        <dbReference type="EMBL" id="KZP02661.1"/>
    </source>
</evidence>
<keyword evidence="1" id="KW-1133">Transmembrane helix</keyword>
<keyword evidence="1" id="KW-0812">Transmembrane</keyword>
<dbReference type="OrthoDB" id="9451547at2759"/>
<dbReference type="PANTHER" id="PTHR35043">
    <property type="entry name" value="TRANSCRIPTION FACTOR DOMAIN-CONTAINING PROTEIN"/>
    <property type="match status" value="1"/>
</dbReference>
<feature type="non-terminal residue" evidence="2">
    <location>
        <position position="1"/>
    </location>
</feature>
<dbReference type="STRING" id="436010.A0A167T833"/>
<keyword evidence="1" id="KW-0472">Membrane</keyword>
<dbReference type="EMBL" id="KV418385">
    <property type="protein sequence ID" value="KZP02661.1"/>
    <property type="molecule type" value="Genomic_DNA"/>
</dbReference>
<evidence type="ECO:0000256" key="1">
    <source>
        <dbReference type="SAM" id="Phobius"/>
    </source>
</evidence>
<gene>
    <name evidence="2" type="ORF">FIBSPDRAFT_770376</name>
</gene>
<dbReference type="PANTHER" id="PTHR35043:SF7">
    <property type="entry name" value="TRANSCRIPTION FACTOR DOMAIN-CONTAINING PROTEIN"/>
    <property type="match status" value="1"/>
</dbReference>
<name>A0A167T833_9AGAM</name>
<reference evidence="2" key="1">
    <citation type="journal article" date="2016" name="Mol. Biol. Evol.">
        <title>Comparative Genomics of Early-Diverging Mushroom-Forming Fungi Provides Insights into the Origins of Lignocellulose Decay Capabilities.</title>
        <authorList>
            <person name="Nagy L.G."/>
            <person name="Riley R."/>
            <person name="Tritt A."/>
            <person name="Adam C."/>
            <person name="Daum C."/>
            <person name="Floudas D."/>
            <person name="Sun H."/>
            <person name="Yadav J.S."/>
            <person name="Pangilinan J."/>
            <person name="Larsson K.H."/>
            <person name="Matsuura K."/>
            <person name="Barry K."/>
            <person name="Labutti K."/>
            <person name="Kuo R."/>
            <person name="Ohm R.A."/>
            <person name="Bhattacharya S.S."/>
            <person name="Shirouzu T."/>
            <person name="Yoshinaga Y."/>
            <person name="Martin F.M."/>
            <person name="Grigoriev I.V."/>
            <person name="Hibbett D.S."/>
        </authorList>
    </citation>
    <scope>NUCLEOTIDE SEQUENCE [LARGE SCALE GENOMIC DNA]</scope>
    <source>
        <strain evidence="2">CBS 109695</strain>
    </source>
</reference>
<proteinExistence type="predicted"/>
<feature type="transmembrane region" description="Helical" evidence="1">
    <location>
        <begin position="62"/>
        <end position="84"/>
    </location>
</feature>
<dbReference type="AlphaFoldDB" id="A0A167T833"/>
<feature type="transmembrane region" description="Helical" evidence="1">
    <location>
        <begin position="181"/>
        <end position="201"/>
    </location>
</feature>
<sequence length="206" mass="23477">MIASLVPRHIFLSLVSRECTDITNCRTFWQIVQPSVTALFAANYLSVHGNISRPNLPWYRKAYGSVMIFLVALIFPDWIFMWAIRSWITAFAQKYGLVHTFYVLMGGVHVHDARGIPLYPLDIKTTGWLIQDGHLLLPTEEEIMGLGRSTSFGRAFAALQLLTFLTQCALRFAKKSPLANFEVMAFAHASIAVLTFFPWWYKPMDV</sequence>